<name>A0A914H5I7_GLORO</name>
<keyword evidence="6 9" id="KW-0378">Hydrolase</keyword>
<comment type="catalytic activity">
    <reaction evidence="1 9">
        <text>a myo-inositol phosphate + H2O = myo-inositol + phosphate</text>
        <dbReference type="Rhea" id="RHEA:24056"/>
        <dbReference type="ChEBI" id="CHEBI:15377"/>
        <dbReference type="ChEBI" id="CHEBI:17268"/>
        <dbReference type="ChEBI" id="CHEBI:43474"/>
        <dbReference type="ChEBI" id="CHEBI:84139"/>
        <dbReference type="EC" id="3.1.3.25"/>
    </reaction>
</comment>
<dbReference type="InterPro" id="IPR033942">
    <property type="entry name" value="IMPase"/>
</dbReference>
<evidence type="ECO:0000256" key="4">
    <source>
        <dbReference type="ARBA" id="ARBA00009759"/>
    </source>
</evidence>
<sequence>MAHAQKIELYFNFALILVKRAGSIVKTAFSQPPGKAVEKLLIAELSERFPDHKFIGEESAAEGKTYQLTDAPTWIIDPIDGTTNFVHRIPFIGICVGLAVNKKLCAGIVYNPITDELFSAVEGKGALKNGFPISVSSATALDQSVICQTLGQHNIKEKGEKWLENACANLRSTILSGTHGHRSFGSAAINMMYLAQGSIDAYVEYGLHSWDMAAAVVIVKEAGGTVIDPTGSEFDLMSRKVLSASTMKLAQQLSKELKHVDFEKEA</sequence>
<evidence type="ECO:0000256" key="6">
    <source>
        <dbReference type="ARBA" id="ARBA00022801"/>
    </source>
</evidence>
<comment type="similarity">
    <text evidence="4 9">Belongs to the inositol monophosphatase superfamily.</text>
</comment>
<feature type="binding site" evidence="8">
    <location>
        <position position="80"/>
    </location>
    <ligand>
        <name>Mg(2+)</name>
        <dbReference type="ChEBI" id="CHEBI:18420"/>
        <label>1</label>
        <note>catalytic</note>
    </ligand>
</feature>
<evidence type="ECO:0000256" key="8">
    <source>
        <dbReference type="PIRSR" id="PIRSR600760-2"/>
    </source>
</evidence>
<dbReference type="Pfam" id="PF00459">
    <property type="entry name" value="Inositol_P"/>
    <property type="match status" value="1"/>
</dbReference>
<dbReference type="InterPro" id="IPR020583">
    <property type="entry name" value="Inositol_monoP_metal-BS"/>
</dbReference>
<evidence type="ECO:0000256" key="9">
    <source>
        <dbReference type="RuleBase" id="RU364068"/>
    </source>
</evidence>
<dbReference type="Gene3D" id="3.30.540.10">
    <property type="entry name" value="Fructose-1,6-Bisphosphatase, subunit A, domain 1"/>
    <property type="match status" value="1"/>
</dbReference>
<dbReference type="GO" id="GO:0046872">
    <property type="term" value="F:metal ion binding"/>
    <property type="evidence" value="ECO:0007669"/>
    <property type="project" value="UniProtKB-KW"/>
</dbReference>
<dbReference type="PANTHER" id="PTHR20854">
    <property type="entry name" value="INOSITOL MONOPHOSPHATASE"/>
    <property type="match status" value="1"/>
</dbReference>
<dbReference type="PRINTS" id="PR00377">
    <property type="entry name" value="IMPHPHTASES"/>
</dbReference>
<dbReference type="FunFam" id="3.40.190.80:FF:000002">
    <property type="entry name" value="Inositol-1-monophosphatase"/>
    <property type="match status" value="1"/>
</dbReference>
<evidence type="ECO:0000256" key="5">
    <source>
        <dbReference type="ARBA" id="ARBA00022723"/>
    </source>
</evidence>
<dbReference type="PROSITE" id="PS00629">
    <property type="entry name" value="IMP_1"/>
    <property type="match status" value="1"/>
</dbReference>
<evidence type="ECO:0000313" key="11">
    <source>
        <dbReference type="WBParaSite" id="Gr19_v10_g13416.t1"/>
    </source>
</evidence>
<dbReference type="GO" id="GO:0007165">
    <property type="term" value="P:signal transduction"/>
    <property type="evidence" value="ECO:0007669"/>
    <property type="project" value="TreeGrafter"/>
</dbReference>
<feature type="binding site" evidence="8">
    <location>
        <position position="211"/>
    </location>
    <ligand>
        <name>Mg(2+)</name>
        <dbReference type="ChEBI" id="CHEBI:18420"/>
        <label>1</label>
        <note>catalytic</note>
    </ligand>
</feature>
<dbReference type="GO" id="GO:0046854">
    <property type="term" value="P:phosphatidylinositol phosphate biosynthetic process"/>
    <property type="evidence" value="ECO:0007669"/>
    <property type="project" value="InterPro"/>
</dbReference>
<dbReference type="SUPFAM" id="SSF56655">
    <property type="entry name" value="Carbohydrate phosphatase"/>
    <property type="match status" value="1"/>
</dbReference>
<protein>
    <recommendedName>
        <fullName evidence="9">Inositol-1-monophosphatase</fullName>
        <ecNumber evidence="9">3.1.3.25</ecNumber>
    </recommendedName>
</protein>
<dbReference type="InterPro" id="IPR020552">
    <property type="entry name" value="Inositol_monoPase_Li-sen"/>
</dbReference>
<comment type="pathway">
    <text evidence="3 9">Polyol metabolism; myo-inositol biosynthesis; myo-inositol from D-glucose 6-phosphate: step 2/2.</text>
</comment>
<evidence type="ECO:0000256" key="7">
    <source>
        <dbReference type="ARBA" id="ARBA00022842"/>
    </source>
</evidence>
<dbReference type="PROSITE" id="PS00630">
    <property type="entry name" value="IMP_2"/>
    <property type="match status" value="1"/>
</dbReference>
<dbReference type="GO" id="GO:0006020">
    <property type="term" value="P:inositol metabolic process"/>
    <property type="evidence" value="ECO:0007669"/>
    <property type="project" value="TreeGrafter"/>
</dbReference>
<feature type="binding site" evidence="8">
    <location>
        <position position="57"/>
    </location>
    <ligand>
        <name>Mg(2+)</name>
        <dbReference type="ChEBI" id="CHEBI:18420"/>
        <label>1</label>
        <note>catalytic</note>
    </ligand>
</feature>
<evidence type="ECO:0000256" key="3">
    <source>
        <dbReference type="ARBA" id="ARBA00005152"/>
    </source>
</evidence>
<dbReference type="FunFam" id="3.30.540.10:FF:000004">
    <property type="entry name" value="Inositol-1-monophosphatase"/>
    <property type="match status" value="1"/>
</dbReference>
<dbReference type="WBParaSite" id="Gr19_v10_g13416.t1">
    <property type="protein sequence ID" value="Gr19_v10_g13416.t1"/>
    <property type="gene ID" value="Gr19_v10_g13416"/>
</dbReference>
<reference evidence="11" key="1">
    <citation type="submission" date="2022-11" db="UniProtKB">
        <authorList>
            <consortium name="WormBaseParasite"/>
        </authorList>
    </citation>
    <scope>IDENTIFICATION</scope>
</reference>
<dbReference type="CDD" id="cd01639">
    <property type="entry name" value="IMPase"/>
    <property type="match status" value="1"/>
</dbReference>
<dbReference type="Gene3D" id="3.40.190.80">
    <property type="match status" value="1"/>
</dbReference>
<dbReference type="PANTHER" id="PTHR20854:SF4">
    <property type="entry name" value="INOSITOL-1-MONOPHOSPHATASE-RELATED"/>
    <property type="match status" value="1"/>
</dbReference>
<dbReference type="InterPro" id="IPR000760">
    <property type="entry name" value="Inositol_monophosphatase-like"/>
</dbReference>
<dbReference type="InterPro" id="IPR020550">
    <property type="entry name" value="Inositol_monophosphatase_CS"/>
</dbReference>
<keyword evidence="5 8" id="KW-0479">Metal-binding</keyword>
<comment type="cofactor">
    <cofactor evidence="2 8 9">
        <name>Mg(2+)</name>
        <dbReference type="ChEBI" id="CHEBI:18420"/>
    </cofactor>
</comment>
<dbReference type="GO" id="GO:0008934">
    <property type="term" value="F:inositol monophosphate 1-phosphatase activity"/>
    <property type="evidence" value="ECO:0007669"/>
    <property type="project" value="InterPro"/>
</dbReference>
<evidence type="ECO:0000256" key="1">
    <source>
        <dbReference type="ARBA" id="ARBA00001033"/>
    </source>
</evidence>
<accession>A0A914H5I7</accession>
<keyword evidence="7 8" id="KW-0460">Magnesium</keyword>
<dbReference type="EC" id="3.1.3.25" evidence="9"/>
<keyword evidence="10" id="KW-1185">Reference proteome</keyword>
<organism evidence="10 11">
    <name type="scientific">Globodera rostochiensis</name>
    <name type="common">Golden nematode worm</name>
    <name type="synonym">Heterodera rostochiensis</name>
    <dbReference type="NCBI Taxonomy" id="31243"/>
    <lineage>
        <taxon>Eukaryota</taxon>
        <taxon>Metazoa</taxon>
        <taxon>Ecdysozoa</taxon>
        <taxon>Nematoda</taxon>
        <taxon>Chromadorea</taxon>
        <taxon>Rhabditida</taxon>
        <taxon>Tylenchina</taxon>
        <taxon>Tylenchomorpha</taxon>
        <taxon>Tylenchoidea</taxon>
        <taxon>Heteroderidae</taxon>
        <taxon>Heteroderinae</taxon>
        <taxon>Globodera</taxon>
    </lineage>
</organism>
<feature type="binding site" evidence="8">
    <location>
        <position position="79"/>
    </location>
    <ligand>
        <name>Mg(2+)</name>
        <dbReference type="ChEBI" id="CHEBI:18420"/>
        <label>1</label>
        <note>catalytic</note>
    </ligand>
</feature>
<evidence type="ECO:0000256" key="2">
    <source>
        <dbReference type="ARBA" id="ARBA00001946"/>
    </source>
</evidence>
<feature type="binding site" evidence="8">
    <location>
        <position position="77"/>
    </location>
    <ligand>
        <name>Mg(2+)</name>
        <dbReference type="ChEBI" id="CHEBI:18420"/>
        <label>1</label>
        <note>catalytic</note>
    </ligand>
</feature>
<evidence type="ECO:0000313" key="10">
    <source>
        <dbReference type="Proteomes" id="UP000887572"/>
    </source>
</evidence>
<dbReference type="Proteomes" id="UP000887572">
    <property type="component" value="Unplaced"/>
</dbReference>
<dbReference type="PRINTS" id="PR00378">
    <property type="entry name" value="LIIMPHPHTASE"/>
</dbReference>
<proteinExistence type="inferred from homology"/>
<dbReference type="AlphaFoldDB" id="A0A914H5I7"/>